<dbReference type="AlphaFoldDB" id="A0A832TG29"/>
<proteinExistence type="predicted"/>
<sequence>MSFVSELFTQFKNSYVYGKNYLIVAPTGSGKTHIAKYLLNEEKGIVVYTSPLKALSREVYRATKRKAKYVDSDVYEDDLRYLSAEALLTTYEKFDSAIRHDYSWLKNISLIIIDEIHNVESDRGLGIENIVLWAKENSVPIIGLSATVGNVEEYKQWLNSELIKVEKRKVPLHECIAFPYIIKCYDNNKIIPIEKRRLKNTKLDLLLGVLSYILSLGKNALVFVRSRNSAETLAETLRKFSIPALPYHSGLPYDVRDKVIESFMKGEVRVLVSTTALGQGVNLPVYATVFYDISLPDSDDKGEFKGWRDLSVAEFKQIAGRAGRPGFDQEGMAIVITETIKEMDKVVKTYFSSFLAKSEDISFKLENLTLGVISWFNRREEEVEELIGKGSFTFKGKEVKPAIEYLVKQNLVEKRETLRLTPLGKAVALSYIDVSALNGFPVNVQDFNPLDVVYSSPAVLQSLRGCEEGKELIERWVNGGDIASLCLKLSAKDIDDVISNARWIAFALYRVLRALNHPKAKEALEFYERVKYGLPKEGIEMMKAGLSRDEAKKLLQLNIKSVDEACIMKDILNIDGIECRKFHEELRRFVNENFGKDIDQNDPRVEILKRFGIIVETGWKKYGK</sequence>
<evidence type="ECO:0000256" key="4">
    <source>
        <dbReference type="ARBA" id="ARBA00022840"/>
    </source>
</evidence>
<keyword evidence="4" id="KW-0067">ATP-binding</keyword>
<dbReference type="InterPro" id="IPR001650">
    <property type="entry name" value="Helicase_C-like"/>
</dbReference>
<protein>
    <submittedName>
        <fullName evidence="7">DEAD/DEAH box helicase</fullName>
    </submittedName>
</protein>
<dbReference type="PANTHER" id="PTHR47961">
    <property type="entry name" value="DNA POLYMERASE THETA, PUTATIVE (AFU_ORTHOLOGUE AFUA_1G05260)-RELATED"/>
    <property type="match status" value="1"/>
</dbReference>
<organism evidence="7 8">
    <name type="scientific">Sulfurisphaera tokodaii</name>
    <dbReference type="NCBI Taxonomy" id="111955"/>
    <lineage>
        <taxon>Archaea</taxon>
        <taxon>Thermoproteota</taxon>
        <taxon>Thermoprotei</taxon>
        <taxon>Sulfolobales</taxon>
        <taxon>Sulfolobaceae</taxon>
        <taxon>Sulfurisphaera</taxon>
    </lineage>
</organism>
<keyword evidence="1" id="KW-0547">Nucleotide-binding</keyword>
<dbReference type="EMBL" id="DUJO01000056">
    <property type="protein sequence ID" value="HII75227.1"/>
    <property type="molecule type" value="Genomic_DNA"/>
</dbReference>
<feature type="domain" description="Helicase C-terminal" evidence="6">
    <location>
        <begin position="208"/>
        <end position="369"/>
    </location>
</feature>
<dbReference type="GO" id="GO:0005524">
    <property type="term" value="F:ATP binding"/>
    <property type="evidence" value="ECO:0007669"/>
    <property type="project" value="UniProtKB-KW"/>
</dbReference>
<evidence type="ECO:0000256" key="2">
    <source>
        <dbReference type="ARBA" id="ARBA00022801"/>
    </source>
</evidence>
<dbReference type="InterPro" id="IPR027417">
    <property type="entry name" value="P-loop_NTPase"/>
</dbReference>
<evidence type="ECO:0000313" key="8">
    <source>
        <dbReference type="Proteomes" id="UP000646844"/>
    </source>
</evidence>
<evidence type="ECO:0000259" key="5">
    <source>
        <dbReference type="PROSITE" id="PS51192"/>
    </source>
</evidence>
<dbReference type="Gene3D" id="3.40.50.300">
    <property type="entry name" value="P-loop containing nucleotide triphosphate hydrolases"/>
    <property type="match status" value="2"/>
</dbReference>
<keyword evidence="2" id="KW-0378">Hydrolase</keyword>
<feature type="domain" description="Helicase ATP-binding" evidence="5">
    <location>
        <begin position="12"/>
        <end position="166"/>
    </location>
</feature>
<dbReference type="SUPFAM" id="SSF52540">
    <property type="entry name" value="P-loop containing nucleoside triphosphate hydrolases"/>
    <property type="match status" value="1"/>
</dbReference>
<evidence type="ECO:0000256" key="3">
    <source>
        <dbReference type="ARBA" id="ARBA00022806"/>
    </source>
</evidence>
<dbReference type="PROSITE" id="PS51192">
    <property type="entry name" value="HELICASE_ATP_BIND_1"/>
    <property type="match status" value="1"/>
</dbReference>
<accession>A0A832TG29</accession>
<reference evidence="7" key="1">
    <citation type="journal article" date="2020" name="bioRxiv">
        <title>A rank-normalized archaeal taxonomy based on genome phylogeny resolves widespread incomplete and uneven classifications.</title>
        <authorList>
            <person name="Rinke C."/>
            <person name="Chuvochina M."/>
            <person name="Mussig A.J."/>
            <person name="Chaumeil P.-A."/>
            <person name="Waite D.W."/>
            <person name="Whitman W.B."/>
            <person name="Parks D.H."/>
            <person name="Hugenholtz P."/>
        </authorList>
    </citation>
    <scope>NUCLEOTIDE SEQUENCE</scope>
    <source>
        <strain evidence="7">UBA8838</strain>
    </source>
</reference>
<dbReference type="Gene3D" id="1.10.3380.20">
    <property type="match status" value="1"/>
</dbReference>
<dbReference type="GO" id="GO:0003676">
    <property type="term" value="F:nucleic acid binding"/>
    <property type="evidence" value="ECO:0007669"/>
    <property type="project" value="InterPro"/>
</dbReference>
<name>A0A832TG29_9CREN</name>
<dbReference type="Pfam" id="PF00271">
    <property type="entry name" value="Helicase_C"/>
    <property type="match status" value="1"/>
</dbReference>
<dbReference type="GO" id="GO:0004386">
    <property type="term" value="F:helicase activity"/>
    <property type="evidence" value="ECO:0007669"/>
    <property type="project" value="UniProtKB-KW"/>
</dbReference>
<dbReference type="InterPro" id="IPR050474">
    <property type="entry name" value="Hel308_SKI2-like"/>
</dbReference>
<dbReference type="GO" id="GO:0140097">
    <property type="term" value="F:catalytic activity, acting on DNA"/>
    <property type="evidence" value="ECO:0007669"/>
    <property type="project" value="UniProtKB-ARBA"/>
</dbReference>
<evidence type="ECO:0000256" key="1">
    <source>
        <dbReference type="ARBA" id="ARBA00022741"/>
    </source>
</evidence>
<gene>
    <name evidence="7" type="ORF">HA332_12875</name>
</gene>
<dbReference type="SMART" id="SM00490">
    <property type="entry name" value="HELICc"/>
    <property type="match status" value="1"/>
</dbReference>
<dbReference type="GO" id="GO:0016787">
    <property type="term" value="F:hydrolase activity"/>
    <property type="evidence" value="ECO:0007669"/>
    <property type="project" value="UniProtKB-KW"/>
</dbReference>
<evidence type="ECO:0000259" key="6">
    <source>
        <dbReference type="PROSITE" id="PS51194"/>
    </source>
</evidence>
<comment type="caution">
    <text evidence="7">The sequence shown here is derived from an EMBL/GenBank/DDBJ whole genome shotgun (WGS) entry which is preliminary data.</text>
</comment>
<dbReference type="Proteomes" id="UP000646844">
    <property type="component" value="Unassembled WGS sequence"/>
</dbReference>
<keyword evidence="3 7" id="KW-0347">Helicase</keyword>
<dbReference type="SMART" id="SM00487">
    <property type="entry name" value="DEXDc"/>
    <property type="match status" value="1"/>
</dbReference>
<dbReference type="InterPro" id="IPR014001">
    <property type="entry name" value="Helicase_ATP-bd"/>
</dbReference>
<dbReference type="PANTHER" id="PTHR47961:SF10">
    <property type="entry name" value="ATP-DEPENDENT DNA HELICASE HEL308"/>
    <property type="match status" value="1"/>
</dbReference>
<evidence type="ECO:0000313" key="7">
    <source>
        <dbReference type="EMBL" id="HII75227.1"/>
    </source>
</evidence>
<dbReference type="SUPFAM" id="SSF158702">
    <property type="entry name" value="Sec63 N-terminal domain-like"/>
    <property type="match status" value="1"/>
</dbReference>
<dbReference type="Pfam" id="PF00270">
    <property type="entry name" value="DEAD"/>
    <property type="match status" value="1"/>
</dbReference>
<dbReference type="InterPro" id="IPR011545">
    <property type="entry name" value="DEAD/DEAH_box_helicase_dom"/>
</dbReference>
<dbReference type="PROSITE" id="PS51194">
    <property type="entry name" value="HELICASE_CTER"/>
    <property type="match status" value="1"/>
</dbReference>